<evidence type="ECO:0000313" key="1">
    <source>
        <dbReference type="EMBL" id="KAI4808682.1"/>
    </source>
</evidence>
<keyword evidence="2" id="KW-1185">Reference proteome</keyword>
<protein>
    <submittedName>
        <fullName evidence="1">Uncharacterized protein</fullName>
    </submittedName>
</protein>
<sequence length="282" mass="29455">TTMEEEHEKRRISGSELPDRSSAVINSAVGFGAGMIGCGQNALILRSLGAKMASLVSFAPTQLTSDVWLPALHTALSSVLTATFDKSSTRRRGSGWQGAASPVVADTSLAPPGPTLAEASANAARTISTPHEVRAFCHCEAWDFTSESGLVKSSPCKGMEAQHKAFCLPVRGEEEGGERTGNELKYEVDSQKQSSRCSAAAQGSRKRGGSVSVFQLQMHAEIGEMDTCATCVSNSSFHYSLTCEGPGQQGKAGAEMTLGGEGVSSPVQPGASVIVRVTTTRA</sequence>
<gene>
    <name evidence="1" type="ORF">KUCAC02_000730</name>
</gene>
<dbReference type="Proteomes" id="UP001057452">
    <property type="component" value="Chromosome 18"/>
</dbReference>
<dbReference type="EMBL" id="CM043802">
    <property type="protein sequence ID" value="KAI4808682.1"/>
    <property type="molecule type" value="Genomic_DNA"/>
</dbReference>
<organism evidence="1 2">
    <name type="scientific">Chaenocephalus aceratus</name>
    <name type="common">Blackfin icefish</name>
    <name type="synonym">Chaenichthys aceratus</name>
    <dbReference type="NCBI Taxonomy" id="36190"/>
    <lineage>
        <taxon>Eukaryota</taxon>
        <taxon>Metazoa</taxon>
        <taxon>Chordata</taxon>
        <taxon>Craniata</taxon>
        <taxon>Vertebrata</taxon>
        <taxon>Euteleostomi</taxon>
        <taxon>Actinopterygii</taxon>
        <taxon>Neopterygii</taxon>
        <taxon>Teleostei</taxon>
        <taxon>Neoteleostei</taxon>
        <taxon>Acanthomorphata</taxon>
        <taxon>Eupercaria</taxon>
        <taxon>Perciformes</taxon>
        <taxon>Notothenioidei</taxon>
        <taxon>Channichthyidae</taxon>
        <taxon>Chaenocephalus</taxon>
    </lineage>
</organism>
<feature type="non-terminal residue" evidence="1">
    <location>
        <position position="282"/>
    </location>
</feature>
<feature type="non-terminal residue" evidence="1">
    <location>
        <position position="1"/>
    </location>
</feature>
<accession>A0ACB9W7Y5</accession>
<name>A0ACB9W7Y5_CHAAC</name>
<comment type="caution">
    <text evidence="1">The sequence shown here is derived from an EMBL/GenBank/DDBJ whole genome shotgun (WGS) entry which is preliminary data.</text>
</comment>
<evidence type="ECO:0000313" key="2">
    <source>
        <dbReference type="Proteomes" id="UP001057452"/>
    </source>
</evidence>
<reference evidence="1" key="1">
    <citation type="submission" date="2022-05" db="EMBL/GenBank/DDBJ databases">
        <title>Chromosome-level genome of Chaenocephalus aceratus.</title>
        <authorList>
            <person name="Park H."/>
        </authorList>
    </citation>
    <scope>NUCLEOTIDE SEQUENCE</scope>
    <source>
        <strain evidence="1">KU_202001</strain>
    </source>
</reference>
<proteinExistence type="predicted"/>